<evidence type="ECO:0000259" key="1">
    <source>
        <dbReference type="Pfam" id="PF06985"/>
    </source>
</evidence>
<evidence type="ECO:0000313" key="2">
    <source>
        <dbReference type="EMBL" id="KAK4114746.1"/>
    </source>
</evidence>
<protein>
    <submittedName>
        <fullName evidence="2">HET-domain-containing protein</fullName>
    </submittedName>
</protein>
<dbReference type="PANTHER" id="PTHR24148:SF78">
    <property type="entry name" value="HETEROKARYON INCOMPATIBILITY DOMAIN-CONTAINING PROTEIN"/>
    <property type="match status" value="1"/>
</dbReference>
<dbReference type="EMBL" id="MU853336">
    <property type="protein sequence ID" value="KAK4114746.1"/>
    <property type="molecule type" value="Genomic_DNA"/>
</dbReference>
<dbReference type="AlphaFoldDB" id="A0AAN6THZ6"/>
<dbReference type="RefSeq" id="XP_064672316.1">
    <property type="nucleotide sequence ID" value="XM_064811232.1"/>
</dbReference>
<dbReference type="GeneID" id="89935357"/>
<reference evidence="2" key="1">
    <citation type="journal article" date="2023" name="Mol. Phylogenet. Evol.">
        <title>Genome-scale phylogeny and comparative genomics of the fungal order Sordariales.</title>
        <authorList>
            <person name="Hensen N."/>
            <person name="Bonometti L."/>
            <person name="Westerberg I."/>
            <person name="Brannstrom I.O."/>
            <person name="Guillou S."/>
            <person name="Cros-Aarteil S."/>
            <person name="Calhoun S."/>
            <person name="Haridas S."/>
            <person name="Kuo A."/>
            <person name="Mondo S."/>
            <person name="Pangilinan J."/>
            <person name="Riley R."/>
            <person name="LaButti K."/>
            <person name="Andreopoulos B."/>
            <person name="Lipzen A."/>
            <person name="Chen C."/>
            <person name="Yan M."/>
            <person name="Daum C."/>
            <person name="Ng V."/>
            <person name="Clum A."/>
            <person name="Steindorff A."/>
            <person name="Ohm R.A."/>
            <person name="Martin F."/>
            <person name="Silar P."/>
            <person name="Natvig D.O."/>
            <person name="Lalanne C."/>
            <person name="Gautier V."/>
            <person name="Ament-Velasquez S.L."/>
            <person name="Kruys A."/>
            <person name="Hutchinson M.I."/>
            <person name="Powell A.J."/>
            <person name="Barry K."/>
            <person name="Miller A.N."/>
            <person name="Grigoriev I.V."/>
            <person name="Debuchy R."/>
            <person name="Gladieux P."/>
            <person name="Hiltunen Thoren M."/>
            <person name="Johannesson H."/>
        </authorList>
    </citation>
    <scope>NUCLEOTIDE SEQUENCE</scope>
    <source>
        <strain evidence="2">CBS 508.74</strain>
    </source>
</reference>
<accession>A0AAN6THZ6</accession>
<evidence type="ECO:0000313" key="3">
    <source>
        <dbReference type="Proteomes" id="UP001302812"/>
    </source>
</evidence>
<comment type="caution">
    <text evidence="2">The sequence shown here is derived from an EMBL/GenBank/DDBJ whole genome shotgun (WGS) entry which is preliminary data.</text>
</comment>
<feature type="domain" description="Heterokaryon incompatibility" evidence="1">
    <location>
        <begin position="75"/>
        <end position="211"/>
    </location>
</feature>
<sequence length="515" mass="58319">MPIVLSVDRRADGTKPVSEVVRRQDPKLSQHHYSKLLPGNIRLLHLLPDEDDKAPIQCQLLEYALQKTGKRACLYEALSYCWGSSDKPYRAFIGERYLPITSNLYAALLRLRDRFIGRVLWVDSICIDQEDTEERGQQVQFMAEIYCKANRVIVWLGEAEPGDHHASKEIVGAALASGDQTTTPSDNESGHEAVSRLLARPWFRRIWVLQEVAAARNLRIMCGSTEVDGFAFHLGLEAYPGFQNPIRPVTYLMKNSISRPNYMIDSSGRVSLGIRPLSELMDMYHTHEASERRDKVFALLGMSSDAPSALQAAGLSPDYDVPWEEVLRRLVQFFLGGRVVVDTFPDREFSIIKAKSCLVGKVSSVNGQRVTTTSTTRRPTSQDPLAWSKKEWVSQPSPKAVQKGDLVCYIDGAATSLIIRPFTDYFSVILVSVPALEELIIDSGPWRRNEDTTLRSLSDVLLVWTWESSEIHPLLNDYEFELRYDDYLEGEERDALAKVARIWNRCFAVSRCRSV</sequence>
<dbReference type="Pfam" id="PF06985">
    <property type="entry name" value="HET"/>
    <property type="match status" value="1"/>
</dbReference>
<proteinExistence type="predicted"/>
<dbReference type="InterPro" id="IPR052895">
    <property type="entry name" value="HetReg/Transcr_Mod"/>
</dbReference>
<dbReference type="InterPro" id="IPR010730">
    <property type="entry name" value="HET"/>
</dbReference>
<organism evidence="2 3">
    <name type="scientific">Canariomyces notabilis</name>
    <dbReference type="NCBI Taxonomy" id="2074819"/>
    <lineage>
        <taxon>Eukaryota</taxon>
        <taxon>Fungi</taxon>
        <taxon>Dikarya</taxon>
        <taxon>Ascomycota</taxon>
        <taxon>Pezizomycotina</taxon>
        <taxon>Sordariomycetes</taxon>
        <taxon>Sordariomycetidae</taxon>
        <taxon>Sordariales</taxon>
        <taxon>Chaetomiaceae</taxon>
        <taxon>Canariomyces</taxon>
    </lineage>
</organism>
<keyword evidence="3" id="KW-1185">Reference proteome</keyword>
<dbReference type="PANTHER" id="PTHR24148">
    <property type="entry name" value="ANKYRIN REPEAT DOMAIN-CONTAINING PROTEIN 39 HOMOLOG-RELATED"/>
    <property type="match status" value="1"/>
</dbReference>
<name>A0AAN6THZ6_9PEZI</name>
<gene>
    <name evidence="2" type="ORF">N656DRAFT_705060</name>
</gene>
<dbReference type="Proteomes" id="UP001302812">
    <property type="component" value="Unassembled WGS sequence"/>
</dbReference>
<reference evidence="2" key="2">
    <citation type="submission" date="2023-05" db="EMBL/GenBank/DDBJ databases">
        <authorList>
            <consortium name="Lawrence Berkeley National Laboratory"/>
            <person name="Steindorff A."/>
            <person name="Hensen N."/>
            <person name="Bonometti L."/>
            <person name="Westerberg I."/>
            <person name="Brannstrom I.O."/>
            <person name="Guillou S."/>
            <person name="Cros-Aarteil S."/>
            <person name="Calhoun S."/>
            <person name="Haridas S."/>
            <person name="Kuo A."/>
            <person name="Mondo S."/>
            <person name="Pangilinan J."/>
            <person name="Riley R."/>
            <person name="Labutti K."/>
            <person name="Andreopoulos B."/>
            <person name="Lipzen A."/>
            <person name="Chen C."/>
            <person name="Yanf M."/>
            <person name="Daum C."/>
            <person name="Ng V."/>
            <person name="Clum A."/>
            <person name="Ohm R."/>
            <person name="Martin F."/>
            <person name="Silar P."/>
            <person name="Natvig D."/>
            <person name="Lalanne C."/>
            <person name="Gautier V."/>
            <person name="Ament-Velasquez S.L."/>
            <person name="Kruys A."/>
            <person name="Hutchinson M.I."/>
            <person name="Powell A.J."/>
            <person name="Barry K."/>
            <person name="Miller A.N."/>
            <person name="Grigoriev I.V."/>
            <person name="Debuchy R."/>
            <person name="Gladieux P."/>
            <person name="Thoren M.H."/>
            <person name="Johannesson H."/>
        </authorList>
    </citation>
    <scope>NUCLEOTIDE SEQUENCE</scope>
    <source>
        <strain evidence="2">CBS 508.74</strain>
    </source>
</reference>